<proteinExistence type="predicted"/>
<reference evidence="1" key="1">
    <citation type="submission" date="2018-11" db="EMBL/GenBank/DDBJ databases">
        <authorList>
            <person name="Onetto C."/>
        </authorList>
    </citation>
    <scope>NUCLEOTIDE SEQUENCE [LARGE SCALE GENOMIC DNA]</scope>
</reference>
<accession>A0A564W9R6</accession>
<protein>
    <submittedName>
        <fullName evidence="1">Uncharacterized protein</fullName>
    </submittedName>
</protein>
<dbReference type="EMBL" id="UXAT02000002">
    <property type="protein sequence ID" value="VUX45189.1"/>
    <property type="molecule type" value="Genomic_DNA"/>
</dbReference>
<comment type="caution">
    <text evidence="1">The sequence shown here is derived from an EMBL/GenBank/DDBJ whole genome shotgun (WGS) entry which is preliminary data.</text>
</comment>
<dbReference type="AlphaFoldDB" id="A0A564W9R6"/>
<dbReference type="Proteomes" id="UP000326641">
    <property type="component" value="Unassembled WGS sequence"/>
</dbReference>
<evidence type="ECO:0000313" key="2">
    <source>
        <dbReference type="Proteomes" id="UP000326641"/>
    </source>
</evidence>
<name>A0A564W9R6_9PROT</name>
<organism evidence="1 2">
    <name type="scientific">Candidatus Defluviicoccus seviourii</name>
    <dbReference type="NCBI Taxonomy" id="2565273"/>
    <lineage>
        <taxon>Bacteria</taxon>
        <taxon>Pseudomonadati</taxon>
        <taxon>Pseudomonadota</taxon>
        <taxon>Alphaproteobacteria</taxon>
        <taxon>Rhodospirillales</taxon>
        <taxon>Rhodospirillaceae</taxon>
        <taxon>Defluviicoccus</taxon>
    </lineage>
</organism>
<gene>
    <name evidence="1" type="ORF">DF3PA_100037</name>
</gene>
<sequence length="163" mass="17277">MTTKSEYNAEEWQLLLDVPTLAGLAVMMSAKSGLGTMKEAISLTRSTLEGGKEFPNVELIQAIVNARLKGGEKSTAETFTDNPYQGLGIEKFKAAVSEKCRAASEVLARKATPEEAVAFRTWVLSIADNVSKAAYEGGFLGFGGTQVSPEEVAAIDSIKAALA</sequence>
<keyword evidence="2" id="KW-1185">Reference proteome</keyword>
<evidence type="ECO:0000313" key="1">
    <source>
        <dbReference type="EMBL" id="VUX45189.1"/>
    </source>
</evidence>